<dbReference type="Pfam" id="PF01168">
    <property type="entry name" value="Ala_racemase_N"/>
    <property type="match status" value="1"/>
</dbReference>
<dbReference type="InterPro" id="IPR001608">
    <property type="entry name" value="Ala_racemase_N"/>
</dbReference>
<dbReference type="InterPro" id="IPR026956">
    <property type="entry name" value="D-ser_dehydrat-like_dom"/>
</dbReference>
<dbReference type="RefSeq" id="WP_133769442.1">
    <property type="nucleotide sequence ID" value="NZ_SNZR01000011.1"/>
</dbReference>
<dbReference type="InterPro" id="IPR042208">
    <property type="entry name" value="D-ser_dehydrat-like_sf"/>
</dbReference>
<feature type="domain" description="D-serine dehydratase-like" evidence="3">
    <location>
        <begin position="269"/>
        <end position="357"/>
    </location>
</feature>
<dbReference type="Proteomes" id="UP000295122">
    <property type="component" value="Unassembled WGS sequence"/>
</dbReference>
<protein>
    <submittedName>
        <fullName evidence="4">D-serine deaminase-like pyridoxal phosphate-dependent protein</fullName>
    </submittedName>
</protein>
<dbReference type="Gene3D" id="2.40.37.20">
    <property type="entry name" value="D-serine dehydratase-like domain"/>
    <property type="match status" value="1"/>
</dbReference>
<evidence type="ECO:0000259" key="3">
    <source>
        <dbReference type="SMART" id="SM01119"/>
    </source>
</evidence>
<accession>A0A4R7C874</accession>
<proteinExistence type="inferred from homology"/>
<keyword evidence="2" id="KW-0456">Lyase</keyword>
<dbReference type="Pfam" id="PF14031">
    <property type="entry name" value="D-ser_dehydrat"/>
    <property type="match status" value="1"/>
</dbReference>
<name>A0A4R7C874_9HYPH</name>
<evidence type="ECO:0000313" key="4">
    <source>
        <dbReference type="EMBL" id="TDR94561.1"/>
    </source>
</evidence>
<sequence>MIQVPPARPGQSEEEIDTPALVVDLDAFEANLDRMAEFSSASGVALRPHAKTHKSPVIAHWQMRRGAVGQCVQKVGEAEALAWGGVPDILVSNEVVGDAKLARLLALSGIAKVAVCVDDGAQVEAAERAADAAGRRLSVLVEIDVGAGRCGVQPGPPAVELAQRIAGSPHLIFGGLQAYHGRAQHLRREEERERVIAEAAAHARRTVEQLRQVGLDCPIVGGGGTGTFPFEMASGVYTEIQAGSYCFMDSDYALNLDRSGAAVSTFRQALFVLTTVMSRAAPGLAICDAGHKAYGVDSGLPQVWRRPDLRLTGASDEHGNIAFTPETTAPKLGEKLRLVPSHCDPTVDRYDWYVGVRRGRVECLWPVAARGRMA</sequence>
<dbReference type="SMART" id="SM01119">
    <property type="entry name" value="D-ser_dehydrat"/>
    <property type="match status" value="1"/>
</dbReference>
<dbReference type="EMBL" id="SNZR01000011">
    <property type="protein sequence ID" value="TDR94561.1"/>
    <property type="molecule type" value="Genomic_DNA"/>
</dbReference>
<evidence type="ECO:0000256" key="1">
    <source>
        <dbReference type="ARBA" id="ARBA00005323"/>
    </source>
</evidence>
<dbReference type="InterPro" id="IPR051466">
    <property type="entry name" value="D-amino_acid_metab_enzyme"/>
</dbReference>
<evidence type="ECO:0000256" key="2">
    <source>
        <dbReference type="ARBA" id="ARBA00023239"/>
    </source>
</evidence>
<dbReference type="InterPro" id="IPR029066">
    <property type="entry name" value="PLP-binding_barrel"/>
</dbReference>
<evidence type="ECO:0000313" key="5">
    <source>
        <dbReference type="Proteomes" id="UP000295122"/>
    </source>
</evidence>
<dbReference type="OrthoDB" id="9772497at2"/>
<comment type="similarity">
    <text evidence="1">Belongs to the DSD1 family.</text>
</comment>
<keyword evidence="5" id="KW-1185">Reference proteome</keyword>
<dbReference type="PANTHER" id="PTHR28004:SF2">
    <property type="entry name" value="D-SERINE DEHYDRATASE"/>
    <property type="match status" value="1"/>
</dbReference>
<dbReference type="Gene3D" id="3.20.20.10">
    <property type="entry name" value="Alanine racemase"/>
    <property type="match status" value="1"/>
</dbReference>
<dbReference type="PANTHER" id="PTHR28004">
    <property type="entry name" value="ZGC:162816-RELATED"/>
    <property type="match status" value="1"/>
</dbReference>
<dbReference type="GO" id="GO:0036088">
    <property type="term" value="P:D-serine catabolic process"/>
    <property type="evidence" value="ECO:0007669"/>
    <property type="project" value="TreeGrafter"/>
</dbReference>
<dbReference type="SUPFAM" id="SSF51419">
    <property type="entry name" value="PLP-binding barrel"/>
    <property type="match status" value="1"/>
</dbReference>
<reference evidence="4 5" key="1">
    <citation type="submission" date="2019-03" db="EMBL/GenBank/DDBJ databases">
        <title>Genomic Encyclopedia of Type Strains, Phase IV (KMG-IV): sequencing the most valuable type-strain genomes for metagenomic binning, comparative biology and taxonomic classification.</title>
        <authorList>
            <person name="Goeker M."/>
        </authorList>
    </citation>
    <scope>NUCLEOTIDE SEQUENCE [LARGE SCALE GENOMIC DNA]</scope>
    <source>
        <strain evidence="4 5">DSM 25903</strain>
    </source>
</reference>
<dbReference type="AlphaFoldDB" id="A0A4R7C874"/>
<dbReference type="CDD" id="cd06819">
    <property type="entry name" value="PLPDE_III_LS_D-TA"/>
    <property type="match status" value="1"/>
</dbReference>
<comment type="caution">
    <text evidence="4">The sequence shown here is derived from an EMBL/GenBank/DDBJ whole genome shotgun (WGS) entry which is preliminary data.</text>
</comment>
<organism evidence="4 5">
    <name type="scientific">Enterovirga rhinocerotis</name>
    <dbReference type="NCBI Taxonomy" id="1339210"/>
    <lineage>
        <taxon>Bacteria</taxon>
        <taxon>Pseudomonadati</taxon>
        <taxon>Pseudomonadota</taxon>
        <taxon>Alphaproteobacteria</taxon>
        <taxon>Hyphomicrobiales</taxon>
        <taxon>Methylobacteriaceae</taxon>
        <taxon>Enterovirga</taxon>
    </lineage>
</organism>
<dbReference type="GO" id="GO:0008721">
    <property type="term" value="F:D-serine ammonia-lyase activity"/>
    <property type="evidence" value="ECO:0007669"/>
    <property type="project" value="TreeGrafter"/>
</dbReference>
<gene>
    <name evidence="4" type="ORF">EV668_1849</name>
</gene>